<dbReference type="PANTHER" id="PTHR21666:SF263">
    <property type="entry name" value="MUREIN HYDROLASE ACTIVATOR NLPD"/>
    <property type="match status" value="1"/>
</dbReference>
<comment type="caution">
    <text evidence="3">The sequence shown here is derived from an EMBL/GenBank/DDBJ whole genome shotgun (WGS) entry which is preliminary data.</text>
</comment>
<dbReference type="CDD" id="cd00118">
    <property type="entry name" value="LysM"/>
    <property type="match status" value="1"/>
</dbReference>
<protein>
    <submittedName>
        <fullName evidence="3">Peptidoglycan DD-metalloendopeptidase family protein</fullName>
    </submittedName>
</protein>
<dbReference type="GO" id="GO:0004222">
    <property type="term" value="F:metalloendopeptidase activity"/>
    <property type="evidence" value="ECO:0007669"/>
    <property type="project" value="TreeGrafter"/>
</dbReference>
<dbReference type="EMBL" id="JASXSV010000004">
    <property type="protein sequence ID" value="MDP0588409.1"/>
    <property type="molecule type" value="Genomic_DNA"/>
</dbReference>
<dbReference type="Proteomes" id="UP001178148">
    <property type="component" value="Unassembled WGS sequence"/>
</dbReference>
<dbReference type="Gene3D" id="2.70.70.10">
    <property type="entry name" value="Glucose Permease (Domain IIA)"/>
    <property type="match status" value="1"/>
</dbReference>
<comment type="similarity">
    <text evidence="1">Belongs to the E.coli NlpD/Haemophilus LppB family.</text>
</comment>
<reference evidence="3 4" key="1">
    <citation type="journal article" date="2023" name="bioRxiv">
        <title>An intranuclear bacterial parasite of deep-sea mussels expresses apoptosis inhibitors acquired from its host.</title>
        <authorList>
            <person name="Gonzalez Porras M.A."/>
            <person name="Assie A."/>
            <person name="Tietjen M."/>
            <person name="Violette M."/>
            <person name="Kleiner M."/>
            <person name="Gruber-Vodicka H."/>
            <person name="Dubilier N."/>
            <person name="Leisch N."/>
        </authorList>
    </citation>
    <scope>NUCLEOTIDE SEQUENCE [LARGE SCALE GENOMIC DNA]</scope>
    <source>
        <strain evidence="3">IAP13</strain>
    </source>
</reference>
<dbReference type="InterPro" id="IPR036779">
    <property type="entry name" value="LysM_dom_sf"/>
</dbReference>
<dbReference type="PROSITE" id="PS51782">
    <property type="entry name" value="LYSM"/>
    <property type="match status" value="1"/>
</dbReference>
<dbReference type="AlphaFoldDB" id="A0AA90NQ19"/>
<keyword evidence="4" id="KW-1185">Reference proteome</keyword>
<dbReference type="Gene3D" id="3.10.350.10">
    <property type="entry name" value="LysM domain"/>
    <property type="match status" value="1"/>
</dbReference>
<evidence type="ECO:0000259" key="2">
    <source>
        <dbReference type="PROSITE" id="PS51782"/>
    </source>
</evidence>
<name>A0AA90NQ19_9GAMM</name>
<dbReference type="InterPro" id="IPR050570">
    <property type="entry name" value="Cell_wall_metabolism_enzyme"/>
</dbReference>
<evidence type="ECO:0000313" key="4">
    <source>
        <dbReference type="Proteomes" id="UP001178148"/>
    </source>
</evidence>
<proteinExistence type="inferred from homology"/>
<dbReference type="InterPro" id="IPR011055">
    <property type="entry name" value="Dup_hybrid_motif"/>
</dbReference>
<dbReference type="Pfam" id="PF01551">
    <property type="entry name" value="Peptidase_M23"/>
    <property type="match status" value="1"/>
</dbReference>
<dbReference type="CDD" id="cd12797">
    <property type="entry name" value="M23_peptidase"/>
    <property type="match status" value="1"/>
</dbReference>
<accession>A0AA90NQ19</accession>
<dbReference type="InterPro" id="IPR018392">
    <property type="entry name" value="LysM"/>
</dbReference>
<dbReference type="GO" id="GO:0032153">
    <property type="term" value="C:cell division site"/>
    <property type="evidence" value="ECO:0007669"/>
    <property type="project" value="TreeGrafter"/>
</dbReference>
<dbReference type="GO" id="GO:0009279">
    <property type="term" value="C:cell outer membrane"/>
    <property type="evidence" value="ECO:0007669"/>
    <property type="project" value="TreeGrafter"/>
</dbReference>
<dbReference type="SMART" id="SM00257">
    <property type="entry name" value="LysM"/>
    <property type="match status" value="1"/>
</dbReference>
<dbReference type="PROSITE" id="PS51257">
    <property type="entry name" value="PROKAR_LIPOPROTEIN"/>
    <property type="match status" value="1"/>
</dbReference>
<gene>
    <name evidence="3" type="ORF">QS748_04165</name>
</gene>
<dbReference type="Pfam" id="PF01476">
    <property type="entry name" value="LysM"/>
    <property type="match status" value="1"/>
</dbReference>
<sequence>MSGKLSLHYLNVWFRILHSIPFFLIVTGCSHDPSGVQVRELRFPFSVAEEGHIVKEGDSLYSIAWRYNRDFKELAVLNNLYPPYTIYPGQRIGVSSRFTSRSLKRLDVGRQSKQKGAVQKVRTVKENTTKYSSENVFPALVSGWKWPVLGTVVAGFSLRGRVNKGIDISGELGAPVSAAEAGQVVYAGSGLSGYGKLIILKHNGRYLSAYAYNRELYVREGDSVKVSQKIAEIGSMGATEPKLHFEIRRDGKPVDPLRYLPKR</sequence>
<dbReference type="SUPFAM" id="SSF51261">
    <property type="entry name" value="Duplicated hybrid motif"/>
    <property type="match status" value="1"/>
</dbReference>
<evidence type="ECO:0000256" key="1">
    <source>
        <dbReference type="ARBA" id="ARBA00038420"/>
    </source>
</evidence>
<dbReference type="PANTHER" id="PTHR21666">
    <property type="entry name" value="PEPTIDASE-RELATED"/>
    <property type="match status" value="1"/>
</dbReference>
<feature type="domain" description="LysM" evidence="2">
    <location>
        <begin position="50"/>
        <end position="94"/>
    </location>
</feature>
<dbReference type="InterPro" id="IPR016047">
    <property type="entry name" value="M23ase_b-sheet_dom"/>
</dbReference>
<evidence type="ECO:0000313" key="3">
    <source>
        <dbReference type="EMBL" id="MDP0588409.1"/>
    </source>
</evidence>
<organism evidence="3 4">
    <name type="scientific">Candidatus Endonucleibacter bathymodioli</name>
    <dbReference type="NCBI Taxonomy" id="539814"/>
    <lineage>
        <taxon>Bacteria</taxon>
        <taxon>Pseudomonadati</taxon>
        <taxon>Pseudomonadota</taxon>
        <taxon>Gammaproteobacteria</taxon>
        <taxon>Oceanospirillales</taxon>
        <taxon>Endozoicomonadaceae</taxon>
        <taxon>Candidatus Endonucleibacter</taxon>
    </lineage>
</organism>